<organism evidence="3 4">
    <name type="scientific">Actinokineospora soli</name>
    <dbReference type="NCBI Taxonomy" id="1048753"/>
    <lineage>
        <taxon>Bacteria</taxon>
        <taxon>Bacillati</taxon>
        <taxon>Actinomycetota</taxon>
        <taxon>Actinomycetes</taxon>
        <taxon>Pseudonocardiales</taxon>
        <taxon>Pseudonocardiaceae</taxon>
        <taxon>Actinokineospora</taxon>
    </lineage>
</organism>
<comment type="caution">
    <text evidence="3">The sequence shown here is derived from an EMBL/GenBank/DDBJ whole genome shotgun (WGS) entry which is preliminary data.</text>
</comment>
<protein>
    <submittedName>
        <fullName evidence="3">DUF4140 domain-containing protein</fullName>
    </submittedName>
</protein>
<feature type="compositionally biased region" description="Low complexity" evidence="1">
    <location>
        <begin position="101"/>
        <end position="114"/>
    </location>
</feature>
<accession>A0ABW2TLX9</accession>
<dbReference type="InterPro" id="IPR011935">
    <property type="entry name" value="CHP02231"/>
</dbReference>
<evidence type="ECO:0000256" key="1">
    <source>
        <dbReference type="SAM" id="MobiDB-lite"/>
    </source>
</evidence>
<proteinExistence type="predicted"/>
<dbReference type="Proteomes" id="UP001596512">
    <property type="component" value="Unassembled WGS sequence"/>
</dbReference>
<gene>
    <name evidence="3" type="ORF">ACFQV2_09975</name>
</gene>
<dbReference type="EMBL" id="JBHTEY010000004">
    <property type="protein sequence ID" value="MFC7613843.1"/>
    <property type="molecule type" value="Genomic_DNA"/>
</dbReference>
<reference evidence="4" key="1">
    <citation type="journal article" date="2019" name="Int. J. Syst. Evol. Microbiol.">
        <title>The Global Catalogue of Microorganisms (GCM) 10K type strain sequencing project: providing services to taxonomists for standard genome sequencing and annotation.</title>
        <authorList>
            <consortium name="The Broad Institute Genomics Platform"/>
            <consortium name="The Broad Institute Genome Sequencing Center for Infectious Disease"/>
            <person name="Wu L."/>
            <person name="Ma J."/>
        </authorList>
    </citation>
    <scope>NUCLEOTIDE SEQUENCE [LARGE SCALE GENOMIC DNA]</scope>
    <source>
        <strain evidence="4">JCM 17695</strain>
    </source>
</reference>
<dbReference type="Pfam" id="PF13600">
    <property type="entry name" value="DUF4140"/>
    <property type="match status" value="1"/>
</dbReference>
<feature type="compositionally biased region" description="Basic residues" evidence="1">
    <location>
        <begin position="130"/>
        <end position="141"/>
    </location>
</feature>
<dbReference type="PANTHER" id="PTHR31005:SF8">
    <property type="entry name" value="DUF4139 DOMAIN-CONTAINING PROTEIN"/>
    <property type="match status" value="1"/>
</dbReference>
<dbReference type="PANTHER" id="PTHR31005">
    <property type="entry name" value="DUF4139 DOMAIN-CONTAINING PROTEIN"/>
    <property type="match status" value="1"/>
</dbReference>
<feature type="region of interest" description="Disordered" evidence="1">
    <location>
        <begin position="63"/>
        <end position="141"/>
    </location>
</feature>
<keyword evidence="4" id="KW-1185">Reference proteome</keyword>
<evidence type="ECO:0000313" key="4">
    <source>
        <dbReference type="Proteomes" id="UP001596512"/>
    </source>
</evidence>
<feature type="domain" description="DUF4140" evidence="2">
    <location>
        <begin position="11"/>
        <end position="75"/>
    </location>
</feature>
<evidence type="ECO:0000313" key="3">
    <source>
        <dbReference type="EMBL" id="MFC7613843.1"/>
    </source>
</evidence>
<dbReference type="InterPro" id="IPR025554">
    <property type="entry name" value="DUF4140"/>
</dbReference>
<name>A0ABW2TLX9_9PSEU</name>
<sequence length="141" mass="15194">MIRLDAPIAAVTVYPGQARVTRRGRVTLPGGPARVLVGGLPTRLQSDSVRVSGTGAATVLGVDVAPERHPRPTTSPSCASGPMSWRRRWRSWPTPPPPSRPGSACSPACPGARPARSRRRWPAASPTRPRWPRRARGSRRS</sequence>
<evidence type="ECO:0000259" key="2">
    <source>
        <dbReference type="Pfam" id="PF13600"/>
    </source>
</evidence>